<keyword evidence="2" id="KW-1185">Reference proteome</keyword>
<dbReference type="Proteomes" id="UP000242877">
    <property type="component" value="Unassembled WGS sequence"/>
</dbReference>
<dbReference type="VEuPathDB" id="FungiDB:AAP_01976"/>
<evidence type="ECO:0000313" key="1">
    <source>
        <dbReference type="EMBL" id="KZZ94676.1"/>
    </source>
</evidence>
<protein>
    <submittedName>
        <fullName evidence="1">Uncharacterized protein</fullName>
    </submittedName>
</protein>
<reference evidence="1 2" key="1">
    <citation type="journal article" date="2016" name="Genome Biol. Evol.">
        <title>Divergent and convergent evolution of fungal pathogenicity.</title>
        <authorList>
            <person name="Shang Y."/>
            <person name="Xiao G."/>
            <person name="Zheng P."/>
            <person name="Cen K."/>
            <person name="Zhan S."/>
            <person name="Wang C."/>
        </authorList>
    </citation>
    <scope>NUCLEOTIDE SEQUENCE [LARGE SCALE GENOMIC DNA]</scope>
    <source>
        <strain evidence="1 2">ARSEF 7405</strain>
    </source>
</reference>
<name>A0A168B1V7_9EURO</name>
<gene>
    <name evidence="1" type="ORF">AAP_01976</name>
</gene>
<comment type="caution">
    <text evidence="1">The sequence shown here is derived from an EMBL/GenBank/DDBJ whole genome shotgun (WGS) entry which is preliminary data.</text>
</comment>
<dbReference type="EMBL" id="AZGZ01000006">
    <property type="protein sequence ID" value="KZZ94676.1"/>
    <property type="molecule type" value="Genomic_DNA"/>
</dbReference>
<organism evidence="1 2">
    <name type="scientific">Ascosphaera apis ARSEF 7405</name>
    <dbReference type="NCBI Taxonomy" id="392613"/>
    <lineage>
        <taxon>Eukaryota</taxon>
        <taxon>Fungi</taxon>
        <taxon>Dikarya</taxon>
        <taxon>Ascomycota</taxon>
        <taxon>Pezizomycotina</taxon>
        <taxon>Eurotiomycetes</taxon>
        <taxon>Eurotiomycetidae</taxon>
        <taxon>Onygenales</taxon>
        <taxon>Ascosphaeraceae</taxon>
        <taxon>Ascosphaera</taxon>
    </lineage>
</organism>
<accession>A0A168B1V7</accession>
<proteinExistence type="predicted"/>
<evidence type="ECO:0000313" key="2">
    <source>
        <dbReference type="Proteomes" id="UP000242877"/>
    </source>
</evidence>
<dbReference type="AlphaFoldDB" id="A0A168B1V7"/>
<sequence length="131" mass="13894">MATIFYTKISANGRPIFGLLVAKDNNTHLTVQVVSNAMGDSVVQINACAKKAQLGAFDANLLLGRVEYHVVACGGAPGGGTLLEAIAHEIPVPSQDGDSSADHAWSVNFIERLVEEELISHQALERVQNGL</sequence>